<dbReference type="Proteomes" id="UP001465153">
    <property type="component" value="Unassembled WGS sequence"/>
</dbReference>
<protein>
    <submittedName>
        <fullName evidence="1">Sulfotransferase family protein</fullName>
    </submittedName>
</protein>
<proteinExistence type="predicted"/>
<accession>A0ABQ0A8M2</accession>
<dbReference type="RefSeq" id="WP_353302614.1">
    <property type="nucleotide sequence ID" value="NZ_BAABWN010000005.1"/>
</dbReference>
<evidence type="ECO:0000313" key="2">
    <source>
        <dbReference type="Proteomes" id="UP001465153"/>
    </source>
</evidence>
<dbReference type="SUPFAM" id="SSF52540">
    <property type="entry name" value="P-loop containing nucleoside triphosphate hydrolases"/>
    <property type="match status" value="1"/>
</dbReference>
<evidence type="ECO:0000313" key="1">
    <source>
        <dbReference type="EMBL" id="GAA6167957.1"/>
    </source>
</evidence>
<dbReference type="InterPro" id="IPR027417">
    <property type="entry name" value="P-loop_NTPase"/>
</dbReference>
<dbReference type="Gene3D" id="3.40.50.300">
    <property type="entry name" value="P-loop containing nucleotide triphosphate hydrolases"/>
    <property type="match status" value="1"/>
</dbReference>
<sequence length="235" mass="27264">MLKPNQKIFILGLPRTGTTSLCHAFLQHHFFVAHTAFTEAAFEQANVIADTPVFSDFCELNTLYPNSIWMYLHRDFNDWLPSITLMLDKLKHQPRERFHPLIIRSFERTFGPLNQTQLTDPEHLAHCYAEHFNKIKTLAVKLNKLLITVELVDLENTTATADFSKLVDRINNNTIEHNRDEIKNSSEDFERLKIAAQPLNKNGKITDWQAIKHPNKIPSHLAKNGRRTFFDYSVV</sequence>
<dbReference type="Pfam" id="PF17784">
    <property type="entry name" value="Sulfotransfer_4"/>
    <property type="match status" value="1"/>
</dbReference>
<comment type="caution">
    <text evidence="1">The sequence shown here is derived from an EMBL/GenBank/DDBJ whole genome shotgun (WGS) entry which is preliminary data.</text>
</comment>
<keyword evidence="2" id="KW-1185">Reference proteome</keyword>
<gene>
    <name evidence="1" type="ORF">NBRC116591_17680</name>
</gene>
<name>A0ABQ0A8M2_9GAMM</name>
<organism evidence="1 2">
    <name type="scientific">Sessilibacter corallicola</name>
    <dbReference type="NCBI Taxonomy" id="2904075"/>
    <lineage>
        <taxon>Bacteria</taxon>
        <taxon>Pseudomonadati</taxon>
        <taxon>Pseudomonadota</taxon>
        <taxon>Gammaproteobacteria</taxon>
        <taxon>Cellvibrionales</taxon>
        <taxon>Cellvibrionaceae</taxon>
        <taxon>Sessilibacter</taxon>
    </lineage>
</organism>
<reference evidence="1 2" key="1">
    <citation type="submission" date="2024-04" db="EMBL/GenBank/DDBJ databases">
        <title>Draft genome sequence of Sessilibacter corallicola NBRC 116591.</title>
        <authorList>
            <person name="Miyakawa T."/>
            <person name="Kusuya Y."/>
            <person name="Miura T."/>
        </authorList>
    </citation>
    <scope>NUCLEOTIDE SEQUENCE [LARGE SCALE GENOMIC DNA]</scope>
    <source>
        <strain evidence="1 2">KU-00831-HH</strain>
    </source>
</reference>
<dbReference type="EMBL" id="BAABWN010000005">
    <property type="protein sequence ID" value="GAA6167957.1"/>
    <property type="molecule type" value="Genomic_DNA"/>
</dbReference>
<dbReference type="InterPro" id="IPR040632">
    <property type="entry name" value="Sulfotransfer_4"/>
</dbReference>